<feature type="region of interest" description="NMP" evidence="7">
    <location>
        <begin position="49"/>
        <end position="69"/>
    </location>
</feature>
<organism evidence="8">
    <name type="scientific">uncultured marine thaumarchaeote KM3_12_C10</name>
    <dbReference type="NCBI Taxonomy" id="1455998"/>
    <lineage>
        <taxon>Archaea</taxon>
        <taxon>Nitrososphaerota</taxon>
        <taxon>environmental samples</taxon>
    </lineage>
</organism>
<feature type="binding site" evidence="7">
    <location>
        <position position="162"/>
    </location>
    <ligand>
        <name>ATP</name>
        <dbReference type="ChEBI" id="CHEBI:30616"/>
    </ligand>
</feature>
<accession>A0A075GEM7</accession>
<evidence type="ECO:0000313" key="8">
    <source>
        <dbReference type="EMBL" id="AIF00143.1"/>
    </source>
</evidence>
<dbReference type="PANTHER" id="PTHR12595:SF0">
    <property type="entry name" value="ADENYLATE KINASE ISOENZYME 6"/>
    <property type="match status" value="1"/>
</dbReference>
<keyword evidence="1 7" id="KW-0690">Ribosome biogenesis</keyword>
<keyword evidence="2 7" id="KW-0698">rRNA processing</keyword>
<dbReference type="Pfam" id="PF13238">
    <property type="entry name" value="AAA_18"/>
    <property type="match status" value="1"/>
</dbReference>
<feature type="binding site" evidence="7">
    <location>
        <position position="31"/>
    </location>
    <ligand>
        <name>ATP</name>
        <dbReference type="ChEBI" id="CHEBI:30616"/>
    </ligand>
</feature>
<sequence length="202" mass="23085">MIILVLQKLLITDRDCKCMNLIITGNPGVGKHTTANLLKKQIVSYQILDISEFAIERNMGEKVENGIEIDTIKLKDEIQKMITDNSLIVGHLAPYVFEESKIDLVIVLRKNPYDLLEIYKQREYQDSKIKENAGSEVLGIIANDSIKSFGKEKTFEIDATGKMPEKIVEEITQIIKNKKGKSAVDWLTLVEEKNDMSRFFDY</sequence>
<keyword evidence="5 7" id="KW-0418">Kinase</keyword>
<evidence type="ECO:0000256" key="3">
    <source>
        <dbReference type="ARBA" id="ARBA00022679"/>
    </source>
</evidence>
<feature type="binding site" evidence="7">
    <location>
        <position position="30"/>
    </location>
    <ligand>
        <name>ATP</name>
        <dbReference type="ChEBI" id="CHEBI:30616"/>
    </ligand>
</feature>
<feature type="region of interest" description="LID" evidence="7">
    <location>
        <begin position="121"/>
        <end position="131"/>
    </location>
</feature>
<keyword evidence="6 7" id="KW-0067">ATP-binding</keyword>
<evidence type="ECO:0000256" key="1">
    <source>
        <dbReference type="ARBA" id="ARBA00022517"/>
    </source>
</evidence>
<feature type="binding site" evidence="7">
    <location>
        <position position="28"/>
    </location>
    <ligand>
        <name>ATP</name>
        <dbReference type="ChEBI" id="CHEBI:30616"/>
    </ligand>
</feature>
<name>A0A075GEM7_9ARCH</name>
<dbReference type="GO" id="GO:0005524">
    <property type="term" value="F:ATP binding"/>
    <property type="evidence" value="ECO:0007669"/>
    <property type="project" value="UniProtKB-UniRule"/>
</dbReference>
<comment type="function">
    <text evidence="7">Broad-specificity nucleoside monophosphate (NMP) kinase that catalyzes the reversible transfer of the terminal phosphate group between nucleoside triphosphates and monophosphates. Has also ATPase activity. Involved in the late maturation steps of the 30S ribosomal particles, specifically 16S rRNA maturation. While NMP activity is not required for ribosome maturation, ATPase activity is. Associates transiently with small ribosomal subunit protein uS11. ATP hydrolysis breaks the interaction with uS11. May temporarily remove uS11 from the ribosome to enable a conformational change of the ribosomal RNA that is needed for the final maturation step of the small ribosomal subunit.</text>
</comment>
<dbReference type="InterPro" id="IPR020618">
    <property type="entry name" value="Adenyl_kinase_AK6"/>
</dbReference>
<dbReference type="GO" id="GO:0004017">
    <property type="term" value="F:AMP kinase activity"/>
    <property type="evidence" value="ECO:0007669"/>
    <property type="project" value="UniProtKB-UniRule"/>
</dbReference>
<comment type="caution">
    <text evidence="7">Lacks conserved residue(s) required for the propagation of feature annotation.</text>
</comment>
<keyword evidence="3 7" id="KW-0808">Transferase</keyword>
<dbReference type="InterPro" id="IPR027417">
    <property type="entry name" value="P-loop_NTPase"/>
</dbReference>
<protein>
    <recommendedName>
        <fullName evidence="7">Putative adenylate kinase</fullName>
        <shortName evidence="7">AK</shortName>
        <ecNumber evidence="7">2.7.4.3</ecNumber>
    </recommendedName>
    <alternativeName>
        <fullName evidence="7">ATP-AMP transphosphorylase</fullName>
    </alternativeName>
</protein>
<reference evidence="8" key="1">
    <citation type="journal article" date="2014" name="Genome Biol. Evol.">
        <title>Pangenome evidence for extensive interdomain horizontal transfer affecting lineage core and shell genes in uncultured planktonic thaumarchaeota and euryarchaeota.</title>
        <authorList>
            <person name="Deschamps P."/>
            <person name="Zivanovic Y."/>
            <person name="Moreira D."/>
            <person name="Rodriguez-Valera F."/>
            <person name="Lopez-Garcia P."/>
        </authorList>
    </citation>
    <scope>NUCLEOTIDE SEQUENCE</scope>
</reference>
<dbReference type="GO" id="GO:0042274">
    <property type="term" value="P:ribosomal small subunit biogenesis"/>
    <property type="evidence" value="ECO:0007669"/>
    <property type="project" value="UniProtKB-UniRule"/>
</dbReference>
<dbReference type="GO" id="GO:0016887">
    <property type="term" value="F:ATP hydrolysis activity"/>
    <property type="evidence" value="ECO:0007669"/>
    <property type="project" value="InterPro"/>
</dbReference>
<dbReference type="EMBL" id="KF900582">
    <property type="protein sequence ID" value="AIF00143.1"/>
    <property type="molecule type" value="Genomic_DNA"/>
</dbReference>
<comment type="catalytic activity">
    <reaction evidence="7">
        <text>AMP + ATP = 2 ADP</text>
        <dbReference type="Rhea" id="RHEA:12973"/>
        <dbReference type="ChEBI" id="CHEBI:30616"/>
        <dbReference type="ChEBI" id="CHEBI:456215"/>
        <dbReference type="ChEBI" id="CHEBI:456216"/>
        <dbReference type="EC" id="2.7.4.3"/>
    </reaction>
</comment>
<comment type="catalytic activity">
    <reaction evidence="7">
        <text>ATP + H2O = ADP + phosphate + H(+)</text>
        <dbReference type="Rhea" id="RHEA:13065"/>
        <dbReference type="ChEBI" id="CHEBI:15377"/>
        <dbReference type="ChEBI" id="CHEBI:15378"/>
        <dbReference type="ChEBI" id="CHEBI:30616"/>
        <dbReference type="ChEBI" id="CHEBI:43474"/>
        <dbReference type="ChEBI" id="CHEBI:456216"/>
    </reaction>
</comment>
<gene>
    <name evidence="8" type="primary">FAP7</name>
    <name evidence="8" type="synonym">TAF9</name>
</gene>
<dbReference type="HAMAP" id="MF_00039">
    <property type="entry name" value="Adenylate_kinase_AK6"/>
    <property type="match status" value="1"/>
</dbReference>
<evidence type="ECO:0000256" key="4">
    <source>
        <dbReference type="ARBA" id="ARBA00022741"/>
    </source>
</evidence>
<comment type="subunit">
    <text evidence="7">Interacts with uS11. Not a structural component of 40S pre-ribosomes, but transiently interacts with them by binding to uS11.</text>
</comment>
<evidence type="ECO:0000256" key="2">
    <source>
        <dbReference type="ARBA" id="ARBA00022552"/>
    </source>
</evidence>
<evidence type="ECO:0000256" key="6">
    <source>
        <dbReference type="ARBA" id="ARBA00022840"/>
    </source>
</evidence>
<keyword evidence="4 7" id="KW-0547">Nucleotide-binding</keyword>
<proteinExistence type="inferred from homology"/>
<dbReference type="PANTHER" id="PTHR12595">
    <property type="entry name" value="POS9-ACTIVATING FACTOR FAP7-RELATED"/>
    <property type="match status" value="1"/>
</dbReference>
<feature type="binding site" evidence="7">
    <location>
        <position position="122"/>
    </location>
    <ligand>
        <name>ATP</name>
        <dbReference type="ChEBI" id="CHEBI:30616"/>
    </ligand>
</feature>
<comment type="similarity">
    <text evidence="7">Belongs to the adenylate kinase family. AK6 subfamily.</text>
</comment>
<dbReference type="GO" id="GO:0006364">
    <property type="term" value="P:rRNA processing"/>
    <property type="evidence" value="ECO:0007669"/>
    <property type="project" value="UniProtKB-KW"/>
</dbReference>
<evidence type="ECO:0000256" key="7">
    <source>
        <dbReference type="HAMAP-Rule" id="MF_00039"/>
    </source>
</evidence>
<feature type="binding site" evidence="7">
    <location>
        <position position="33"/>
    </location>
    <ligand>
        <name>ATP</name>
        <dbReference type="ChEBI" id="CHEBI:30616"/>
    </ligand>
</feature>
<dbReference type="EC" id="2.7.4.3" evidence="7"/>
<dbReference type="AlphaFoldDB" id="A0A075GEM7"/>
<dbReference type="SUPFAM" id="SSF52540">
    <property type="entry name" value="P-loop containing nucleoside triphosphate hydrolases"/>
    <property type="match status" value="1"/>
</dbReference>
<dbReference type="Gene3D" id="3.40.50.300">
    <property type="entry name" value="P-loop containing nucleotide triphosphate hydrolases"/>
    <property type="match status" value="1"/>
</dbReference>
<evidence type="ECO:0000256" key="5">
    <source>
        <dbReference type="ARBA" id="ARBA00022777"/>
    </source>
</evidence>